<comment type="caution">
    <text evidence="2">The sequence shown here is derived from an EMBL/GenBank/DDBJ whole genome shotgun (WGS) entry which is preliminary data.</text>
</comment>
<reference evidence="2 3" key="1">
    <citation type="journal article" date="2014" name="PLoS Genet.">
        <title>Phylogenetically driven sequencing of extremely halophilic archaea reveals strategies for static and dynamic osmo-response.</title>
        <authorList>
            <person name="Becker E.A."/>
            <person name="Seitzer P.M."/>
            <person name="Tritt A."/>
            <person name="Larsen D."/>
            <person name="Krusor M."/>
            <person name="Yao A.I."/>
            <person name="Wu D."/>
            <person name="Madern D."/>
            <person name="Eisen J.A."/>
            <person name="Darling A.E."/>
            <person name="Facciotti M.T."/>
        </authorList>
    </citation>
    <scope>NUCLEOTIDE SEQUENCE [LARGE SCALE GENOMIC DNA]</scope>
    <source>
        <strain evidence="2 3">JCM 10990</strain>
    </source>
</reference>
<evidence type="ECO:0008006" key="4">
    <source>
        <dbReference type="Google" id="ProtNLM"/>
    </source>
</evidence>
<name>M0AM71_9EURY</name>
<evidence type="ECO:0000313" key="3">
    <source>
        <dbReference type="Proteomes" id="UP000011693"/>
    </source>
</evidence>
<keyword evidence="3" id="KW-1185">Reference proteome</keyword>
<dbReference type="EMBL" id="AOIN01000056">
    <property type="protein sequence ID" value="ELY99825.1"/>
    <property type="molecule type" value="Genomic_DNA"/>
</dbReference>
<gene>
    <name evidence="2" type="ORF">C482_10077</name>
</gene>
<feature type="region of interest" description="Disordered" evidence="1">
    <location>
        <begin position="117"/>
        <end position="151"/>
    </location>
</feature>
<feature type="region of interest" description="Disordered" evidence="1">
    <location>
        <begin position="1"/>
        <end position="46"/>
    </location>
</feature>
<accession>M0AM71</accession>
<protein>
    <recommendedName>
        <fullName evidence="4">PhiH1 repressor-like protein</fullName>
    </recommendedName>
</protein>
<dbReference type="AlphaFoldDB" id="M0AM71"/>
<dbReference type="Proteomes" id="UP000011693">
    <property type="component" value="Unassembled WGS sequence"/>
</dbReference>
<evidence type="ECO:0000313" key="2">
    <source>
        <dbReference type="EMBL" id="ELY99825.1"/>
    </source>
</evidence>
<feature type="compositionally biased region" description="Acidic residues" evidence="1">
    <location>
        <begin position="32"/>
        <end position="46"/>
    </location>
</feature>
<organism evidence="2 3">
    <name type="scientific">Natrialba chahannaoensis JCM 10990</name>
    <dbReference type="NCBI Taxonomy" id="1227492"/>
    <lineage>
        <taxon>Archaea</taxon>
        <taxon>Methanobacteriati</taxon>
        <taxon>Methanobacteriota</taxon>
        <taxon>Stenosarchaea group</taxon>
        <taxon>Halobacteria</taxon>
        <taxon>Halobacteriales</taxon>
        <taxon>Natrialbaceae</taxon>
        <taxon>Natrialba</taxon>
    </lineage>
</organism>
<evidence type="ECO:0000256" key="1">
    <source>
        <dbReference type="SAM" id="MobiDB-lite"/>
    </source>
</evidence>
<dbReference type="RefSeq" id="WP_006167443.1">
    <property type="nucleotide sequence ID" value="NZ_AOIN01000056.1"/>
</dbReference>
<proteinExistence type="predicted"/>
<dbReference type="OrthoDB" id="285635at2157"/>
<feature type="compositionally biased region" description="Acidic residues" evidence="1">
    <location>
        <begin position="117"/>
        <end position="143"/>
    </location>
</feature>
<dbReference type="PATRIC" id="fig|1227492.4.peg.1983"/>
<dbReference type="InterPro" id="IPR036388">
    <property type="entry name" value="WH-like_DNA-bd_sf"/>
</dbReference>
<dbReference type="Gene3D" id="1.10.10.10">
    <property type="entry name" value="Winged helix-like DNA-binding domain superfamily/Winged helix DNA-binding domain"/>
    <property type="match status" value="1"/>
</dbReference>
<sequence length="151" mass="15967">MTVAGDGDGDGTGNGDGNRTETKPTDAANATDTDDTADNTDADWIDPVDETVLEYMGREEYFSPDQIAAEDVCRGPHAAYRCRELTKRGLLTKHMPGVYDITDLGEQVLAGEVELAELGDDDEGVEGTTEDGADGADREDESDTSGADSAE</sequence>